<dbReference type="SUPFAM" id="SSF51206">
    <property type="entry name" value="cAMP-binding domain-like"/>
    <property type="match status" value="1"/>
</dbReference>
<dbReference type="InterPro" id="IPR014710">
    <property type="entry name" value="RmlC-like_jellyroll"/>
</dbReference>
<dbReference type="Gene3D" id="2.60.120.10">
    <property type="entry name" value="Jelly Rolls"/>
    <property type="match status" value="1"/>
</dbReference>
<protein>
    <recommendedName>
        <fullName evidence="1">Cyclic nucleotide-binding domain-containing protein</fullName>
    </recommendedName>
</protein>
<dbReference type="EMBL" id="MWQY01000004">
    <property type="protein sequence ID" value="ORC36862.1"/>
    <property type="molecule type" value="Genomic_DNA"/>
</dbReference>
<dbReference type="Pfam" id="PF00027">
    <property type="entry name" value="cNMP_binding"/>
    <property type="match status" value="1"/>
</dbReference>
<dbReference type="PANTHER" id="PTHR11635">
    <property type="entry name" value="CAMP-DEPENDENT PROTEIN KINASE REGULATORY CHAIN"/>
    <property type="match status" value="1"/>
</dbReference>
<dbReference type="RefSeq" id="WP_083048691.1">
    <property type="nucleotide sequence ID" value="NZ_CAXXQO010000003.1"/>
</dbReference>
<dbReference type="PROSITE" id="PS00889">
    <property type="entry name" value="CNMP_BINDING_2"/>
    <property type="match status" value="1"/>
</dbReference>
<sequence length="173" mass="19608">MQRLSDKQKYSGELRSLLLFRPLNNDEIAKFAERSEIISYTENEKIVLEGDVDPSFFIVIRGTVNVTVQQKGSDVFISAIGPGDVFGEAAMFMKLKRTADVIAAEDTVLLRIQRPEMMEFIRDYPRAGNKILMLIIYSLLRKLRAANQELAFERRADIHQDDVDALVAQLAGN</sequence>
<evidence type="ECO:0000313" key="2">
    <source>
        <dbReference type="EMBL" id="ORC36862.1"/>
    </source>
</evidence>
<dbReference type="GO" id="GO:0005829">
    <property type="term" value="C:cytosol"/>
    <property type="evidence" value="ECO:0007669"/>
    <property type="project" value="TreeGrafter"/>
</dbReference>
<dbReference type="InterPro" id="IPR000595">
    <property type="entry name" value="cNMP-bd_dom"/>
</dbReference>
<name>A0A1Y1S0I3_9SPIO</name>
<dbReference type="InterPro" id="IPR018488">
    <property type="entry name" value="cNMP-bd_CS"/>
</dbReference>
<dbReference type="Proteomes" id="UP000192343">
    <property type="component" value="Unassembled WGS sequence"/>
</dbReference>
<dbReference type="AlphaFoldDB" id="A0A1Y1S0I3"/>
<evidence type="ECO:0000259" key="1">
    <source>
        <dbReference type="PROSITE" id="PS50042"/>
    </source>
</evidence>
<keyword evidence="3" id="KW-1185">Reference proteome</keyword>
<dbReference type="SMART" id="SM00100">
    <property type="entry name" value="cNMP"/>
    <property type="match status" value="1"/>
</dbReference>
<dbReference type="GO" id="GO:0005952">
    <property type="term" value="C:cAMP-dependent protein kinase complex"/>
    <property type="evidence" value="ECO:0007669"/>
    <property type="project" value="InterPro"/>
</dbReference>
<dbReference type="OrthoDB" id="370957at2"/>
<dbReference type="InterPro" id="IPR018490">
    <property type="entry name" value="cNMP-bd_dom_sf"/>
</dbReference>
<accession>A0A1Y1S0I3</accession>
<dbReference type="InterPro" id="IPR050503">
    <property type="entry name" value="cAMP-dep_PK_reg_su-like"/>
</dbReference>
<comment type="caution">
    <text evidence="2">The sequence shown here is derived from an EMBL/GenBank/DDBJ whole genome shotgun (WGS) entry which is preliminary data.</text>
</comment>
<feature type="domain" description="Cyclic nucleotide-binding" evidence="1">
    <location>
        <begin position="19"/>
        <end position="121"/>
    </location>
</feature>
<reference evidence="2 3" key="1">
    <citation type="submission" date="2017-03" db="EMBL/GenBank/DDBJ databases">
        <title>Draft Genome sequence of Marispirochaeta sp. strain JC444.</title>
        <authorList>
            <person name="Shivani Y."/>
            <person name="Subhash Y."/>
            <person name="Sasikala C."/>
            <person name="Ramana C."/>
        </authorList>
    </citation>
    <scope>NUCLEOTIDE SEQUENCE [LARGE SCALE GENOMIC DNA]</scope>
    <source>
        <strain evidence="2 3">JC444</strain>
    </source>
</reference>
<dbReference type="STRING" id="1963862.B4O97_04350"/>
<dbReference type="CDD" id="cd00038">
    <property type="entry name" value="CAP_ED"/>
    <property type="match status" value="1"/>
</dbReference>
<organism evidence="2 3">
    <name type="scientific">Marispirochaeta aestuarii</name>
    <dbReference type="NCBI Taxonomy" id="1963862"/>
    <lineage>
        <taxon>Bacteria</taxon>
        <taxon>Pseudomonadati</taxon>
        <taxon>Spirochaetota</taxon>
        <taxon>Spirochaetia</taxon>
        <taxon>Spirochaetales</taxon>
        <taxon>Spirochaetaceae</taxon>
        <taxon>Marispirochaeta</taxon>
    </lineage>
</organism>
<dbReference type="PROSITE" id="PS50042">
    <property type="entry name" value="CNMP_BINDING_3"/>
    <property type="match status" value="1"/>
</dbReference>
<evidence type="ECO:0000313" key="3">
    <source>
        <dbReference type="Proteomes" id="UP000192343"/>
    </source>
</evidence>
<dbReference type="PANTHER" id="PTHR11635:SF152">
    <property type="entry name" value="CAMP-DEPENDENT PROTEIN KINASE TYPE I REGULATORY SUBUNIT-RELATED"/>
    <property type="match status" value="1"/>
</dbReference>
<proteinExistence type="predicted"/>
<gene>
    <name evidence="2" type="ORF">B4O97_04350</name>
</gene>